<evidence type="ECO:0000256" key="1">
    <source>
        <dbReference type="SAM" id="Coils"/>
    </source>
</evidence>
<reference evidence="3" key="1">
    <citation type="journal article" name="BMC Genomics">
        <title>Long-read sequencing and de novo genome assembly of marine medaka (Oryzias melastigma).</title>
        <authorList>
            <person name="Liang P."/>
            <person name="Saqib H.S.A."/>
            <person name="Ni X."/>
            <person name="Shen Y."/>
        </authorList>
    </citation>
    <scope>NUCLEOTIDE SEQUENCE</scope>
    <source>
        <strain evidence="3">Bigg-433</strain>
    </source>
</reference>
<dbReference type="EMBL" id="WKFB01001253">
    <property type="protein sequence ID" value="KAF6714385.1"/>
    <property type="molecule type" value="Genomic_DNA"/>
</dbReference>
<dbReference type="AlphaFoldDB" id="A0A834BN71"/>
<accession>A0A834BN71</accession>
<comment type="caution">
    <text evidence="3">The sequence shown here is derived from an EMBL/GenBank/DDBJ whole genome shotgun (WGS) entry which is preliminary data.</text>
</comment>
<organism evidence="3 4">
    <name type="scientific">Oryzias melastigma</name>
    <name type="common">Marine medaka</name>
    <dbReference type="NCBI Taxonomy" id="30732"/>
    <lineage>
        <taxon>Eukaryota</taxon>
        <taxon>Metazoa</taxon>
        <taxon>Chordata</taxon>
        <taxon>Craniata</taxon>
        <taxon>Vertebrata</taxon>
        <taxon>Euteleostomi</taxon>
        <taxon>Actinopterygii</taxon>
        <taxon>Neopterygii</taxon>
        <taxon>Teleostei</taxon>
        <taxon>Neoteleostei</taxon>
        <taxon>Acanthomorphata</taxon>
        <taxon>Ovalentaria</taxon>
        <taxon>Atherinomorphae</taxon>
        <taxon>Beloniformes</taxon>
        <taxon>Adrianichthyidae</taxon>
        <taxon>Oryziinae</taxon>
        <taxon>Oryzias</taxon>
    </lineage>
</organism>
<gene>
    <name evidence="3" type="ORF">FQA47_013017</name>
</gene>
<feature type="region of interest" description="Disordered" evidence="2">
    <location>
        <begin position="262"/>
        <end position="284"/>
    </location>
</feature>
<feature type="compositionally biased region" description="Basic and acidic residues" evidence="2">
    <location>
        <begin position="442"/>
        <end position="451"/>
    </location>
</feature>
<evidence type="ECO:0000313" key="4">
    <source>
        <dbReference type="Proteomes" id="UP000646548"/>
    </source>
</evidence>
<evidence type="ECO:0000313" key="3">
    <source>
        <dbReference type="EMBL" id="KAF6714385.1"/>
    </source>
</evidence>
<keyword evidence="1" id="KW-0175">Coiled coil</keyword>
<feature type="coiled-coil region" evidence="1">
    <location>
        <begin position="204"/>
        <end position="231"/>
    </location>
</feature>
<evidence type="ECO:0000256" key="2">
    <source>
        <dbReference type="SAM" id="MobiDB-lite"/>
    </source>
</evidence>
<dbReference type="PANTHER" id="PTHR33488:SF2">
    <property type="entry name" value="EARLY ENDOSOME ANTIGEN 1-LIKE"/>
    <property type="match status" value="1"/>
</dbReference>
<protein>
    <submittedName>
        <fullName evidence="3">Uncharacterized protein</fullName>
    </submittedName>
</protein>
<feature type="region of interest" description="Disordered" evidence="2">
    <location>
        <begin position="656"/>
        <end position="683"/>
    </location>
</feature>
<sequence>MADAIARTTQDLTSAADMRNTTQMLMQPNANWEEYLAPGPISVAIMGELVFISSNTDFSINKNPPKDGFKYIKYPESFRACLMQVCNLGWHAFNTAHKNMDQIRIHTANVPGFMKSAVKILFQNNDEIVESLLPNMLEGISRIADQCVVLADGAEKQYADVICLIQELLEACINAEYFYGEKLEEIKMKIQENKLKEQTAKEITERSKKTFETLSKEMKEAQNQYKNAMDSLPSGWEIIGMDVVEGLGQIVTVLGNACVSMSSSNTESSGKTASKTDPNKEGENKDMVSEIAIYSRSEQILKLTSIFGEFINDKGINWKELYDQKNKSTKTKWSEDQFKRISHELEKMPKSKVKEDALTLCNKGIAICGELAKYAPEQKCDEKKTNEIIKDTKKLHEDAMKFDCESKKKSGSPALTPQPPMKFREEEKTGRKSASQVATENARFRIEQSREQLKQTRDSYEKAVQNMEKNQKELTDILVDMQKCKIKEIDFDTTIKMLVKGMDAMGRVKEQWEKMVRFFQMVANIVKTSLGTTLETFVKTSEDTMKLSYSCKLFAKDILYNQAFQASNISSLVHMISGTYCEVSSKYLMDRISSLGKLMAMDKEKPEFMQERLKLQQSCKEAQEGILHLVLRNKAEFERKIDDRIAKIEKELKAVLPSDPPQETERIKEIVQSSFGDDEDKYY</sequence>
<feature type="region of interest" description="Disordered" evidence="2">
    <location>
        <begin position="404"/>
        <end position="451"/>
    </location>
</feature>
<dbReference type="PANTHER" id="PTHR33488">
    <property type="entry name" value="ZGC:162509"/>
    <property type="match status" value="1"/>
</dbReference>
<feature type="compositionally biased region" description="Polar residues" evidence="2">
    <location>
        <begin position="262"/>
        <end position="276"/>
    </location>
</feature>
<proteinExistence type="predicted"/>
<name>A0A834BN71_ORYME</name>
<dbReference type="Proteomes" id="UP000646548">
    <property type="component" value="Unassembled WGS sequence"/>
</dbReference>